<dbReference type="Gene3D" id="3.40.50.150">
    <property type="entry name" value="Vaccinia Virus protein VP39"/>
    <property type="match status" value="1"/>
</dbReference>
<dbReference type="SUPFAM" id="SSF53335">
    <property type="entry name" value="S-adenosyl-L-methionine-dependent methyltransferases"/>
    <property type="match status" value="1"/>
</dbReference>
<dbReference type="STRING" id="575540.Isop_2289"/>
<dbReference type="eggNOG" id="COG4122">
    <property type="taxonomic scope" value="Bacteria"/>
</dbReference>
<keyword evidence="2" id="KW-1185">Reference proteome</keyword>
<sequence>MWAREVIDPDRPWLCPGTIRFCQRALVGSQLGIEFGGGRSTLWLAGLTQRLITIEHDQEWHRWIEWALRRRGMELEPRRVDLRWVPLDHPLEEPERPEYDPIPRYVAQADTVEDSTLDFALIDGHYRTQCVRRILPKLRPGGLLIVDDVNLWPSLENLPVPSSWTIADDSSNGLKRCVIWRVV</sequence>
<accession>E8R5W0</accession>
<proteinExistence type="predicted"/>
<reference evidence="1 2" key="2">
    <citation type="journal article" date="2011" name="Stand. Genomic Sci.">
        <title>Complete genome sequence of Isosphaera pallida type strain (IS1B).</title>
        <authorList>
            <consortium name="US DOE Joint Genome Institute (JGI-PGF)"/>
            <person name="Goker M."/>
            <person name="Cleland D."/>
            <person name="Saunders E."/>
            <person name="Lapidus A."/>
            <person name="Nolan M."/>
            <person name="Lucas S."/>
            <person name="Hammon N."/>
            <person name="Deshpande S."/>
            <person name="Cheng J.F."/>
            <person name="Tapia R."/>
            <person name="Han C."/>
            <person name="Goodwin L."/>
            <person name="Pitluck S."/>
            <person name="Liolios K."/>
            <person name="Pagani I."/>
            <person name="Ivanova N."/>
            <person name="Mavromatis K."/>
            <person name="Pati A."/>
            <person name="Chen A."/>
            <person name="Palaniappan K."/>
            <person name="Land M."/>
            <person name="Hauser L."/>
            <person name="Chang Y.J."/>
            <person name="Jeffries C.D."/>
            <person name="Detter J.C."/>
            <person name="Beck B."/>
            <person name="Woyke T."/>
            <person name="Bristow J."/>
            <person name="Eisen J.A."/>
            <person name="Markowitz V."/>
            <person name="Hugenholtz P."/>
            <person name="Kyrpides N.C."/>
            <person name="Klenk H.P."/>
        </authorList>
    </citation>
    <scope>NUCLEOTIDE SEQUENCE [LARGE SCALE GENOMIC DNA]</scope>
    <source>
        <strain evidence="2">ATCC 43644 / DSM 9630 / IS1B</strain>
    </source>
</reference>
<evidence type="ECO:0000313" key="1">
    <source>
        <dbReference type="EMBL" id="ADV62867.1"/>
    </source>
</evidence>
<evidence type="ECO:0000313" key="2">
    <source>
        <dbReference type="Proteomes" id="UP000008631"/>
    </source>
</evidence>
<dbReference type="InParanoid" id="E8R5W0"/>
<dbReference type="Pfam" id="PF13578">
    <property type="entry name" value="Methyltransf_24"/>
    <property type="match status" value="1"/>
</dbReference>
<organism evidence="1 2">
    <name type="scientific">Isosphaera pallida (strain ATCC 43644 / DSM 9630 / IS1B)</name>
    <dbReference type="NCBI Taxonomy" id="575540"/>
    <lineage>
        <taxon>Bacteria</taxon>
        <taxon>Pseudomonadati</taxon>
        <taxon>Planctomycetota</taxon>
        <taxon>Planctomycetia</taxon>
        <taxon>Isosphaerales</taxon>
        <taxon>Isosphaeraceae</taxon>
        <taxon>Isosphaera</taxon>
    </lineage>
</organism>
<dbReference type="Proteomes" id="UP000008631">
    <property type="component" value="Chromosome"/>
</dbReference>
<dbReference type="AlphaFoldDB" id="E8R5W0"/>
<dbReference type="HOGENOM" id="CLU_1727800_0_0_0"/>
<dbReference type="InterPro" id="IPR029063">
    <property type="entry name" value="SAM-dependent_MTases_sf"/>
</dbReference>
<protein>
    <recommendedName>
        <fullName evidence="3">Class I SAM-dependent methyltransferase</fullName>
    </recommendedName>
</protein>
<reference key="1">
    <citation type="submission" date="2010-11" db="EMBL/GenBank/DDBJ databases">
        <title>The complete sequence of chromosome of Isophaera pallida ATCC 43644.</title>
        <authorList>
            <consortium name="US DOE Joint Genome Institute (JGI-PGF)"/>
            <person name="Lucas S."/>
            <person name="Copeland A."/>
            <person name="Lapidus A."/>
            <person name="Bruce D."/>
            <person name="Goodwin L."/>
            <person name="Pitluck S."/>
            <person name="Kyrpides N."/>
            <person name="Mavromatis K."/>
            <person name="Pagani I."/>
            <person name="Ivanova N."/>
            <person name="Saunders E."/>
            <person name="Brettin T."/>
            <person name="Detter J.C."/>
            <person name="Han C."/>
            <person name="Tapia R."/>
            <person name="Land M."/>
            <person name="Hauser L."/>
            <person name="Markowitz V."/>
            <person name="Cheng J.-F."/>
            <person name="Hugenholtz P."/>
            <person name="Woyke T."/>
            <person name="Wu D."/>
            <person name="Eisen J.A."/>
        </authorList>
    </citation>
    <scope>NUCLEOTIDE SEQUENCE</scope>
    <source>
        <strain>ATCC 43644</strain>
    </source>
</reference>
<dbReference type="EMBL" id="CP002353">
    <property type="protein sequence ID" value="ADV62867.1"/>
    <property type="molecule type" value="Genomic_DNA"/>
</dbReference>
<dbReference type="KEGG" id="ipa:Isop_2289"/>
<gene>
    <name evidence="1" type="ordered locus">Isop_2289</name>
</gene>
<evidence type="ECO:0008006" key="3">
    <source>
        <dbReference type="Google" id="ProtNLM"/>
    </source>
</evidence>
<name>E8R5W0_ISOPI</name>